<gene>
    <name evidence="3" type="ORF">B0J12DRAFT_641338</name>
</gene>
<sequence>MNSRSTALPAKVCPFPLCIWILAMLYINTTLAAQAAFSVTSAAASASGSLADIDHVVLFMQENRAFDHYFGTMAGVRGFADPNVQVNAGSRSVWQQEVNTILTNATDHLLPWHLNYLGGSWLDATQCMVAGDNGWNDNHAALNGDLNNKWALNNTPWSWGYFKRSDIPVHFAIAEGWTIGDMYQESVIASTNPNRVTWVSGSINAPGSPQTPGQGGMTIDNNESPGCEGPNLNCYPLSWTTAPEIYEKAGVSWQVYQDTDNFDDNPLAWFSQYQTASPNTSLGSRGMSFIGLDRFYADAAAGTLPQISYIIGPAELSEHPPYQPKDGAWLQEQVVNAVIHSPRYNSTALIVSYDETGGFGDHVVPYHSPKGTSGEWIEDPYGKFGDVYTGPGFRVPFYIISPWTRGGHVFTEHADHVSQLLFLDRWLAAKGHNVSAVLAQIPPWRLAHMSDLTKAFDFSAPAASLPRIPAAEAPSVDPETGLPNGYALCEATYASSRPPVPYGNQTNAGSLAFEEGFKGVRGTLTEGRWLVFEVGGRALAGDGVGLVAETASAAHKGKSQRWVVHSAGGGGKRFAISNAESARYIGSRLSLVDGIGDAAEFDVEDMGNGKGYSVLDVAVGKYLGVARDGMVQYEDQAVGFSLFSVTYRE</sequence>
<proteinExistence type="predicted"/>
<dbReference type="InterPro" id="IPR007312">
    <property type="entry name" value="Phosphoesterase"/>
</dbReference>
<dbReference type="Gene3D" id="3.40.720.10">
    <property type="entry name" value="Alkaline Phosphatase, subunit A"/>
    <property type="match status" value="2"/>
</dbReference>
<dbReference type="CDD" id="cd16014">
    <property type="entry name" value="PLC"/>
    <property type="match status" value="1"/>
</dbReference>
<reference evidence="3 4" key="1">
    <citation type="journal article" date="2021" name="Nat. Commun.">
        <title>Genetic determinants of endophytism in the Arabidopsis root mycobiome.</title>
        <authorList>
            <person name="Mesny F."/>
            <person name="Miyauchi S."/>
            <person name="Thiergart T."/>
            <person name="Pickel B."/>
            <person name="Atanasova L."/>
            <person name="Karlsson M."/>
            <person name="Huettel B."/>
            <person name="Barry K.W."/>
            <person name="Haridas S."/>
            <person name="Chen C."/>
            <person name="Bauer D."/>
            <person name="Andreopoulos W."/>
            <person name="Pangilinan J."/>
            <person name="LaButti K."/>
            <person name="Riley R."/>
            <person name="Lipzen A."/>
            <person name="Clum A."/>
            <person name="Drula E."/>
            <person name="Henrissat B."/>
            <person name="Kohler A."/>
            <person name="Grigoriev I.V."/>
            <person name="Martin F.M."/>
            <person name="Hacquard S."/>
        </authorList>
    </citation>
    <scope>NUCLEOTIDE SEQUENCE [LARGE SCALE GENOMIC DNA]</scope>
    <source>
        <strain evidence="3 4">MPI-SDFR-AT-0080</strain>
    </source>
</reference>
<keyword evidence="1" id="KW-0378">Hydrolase</keyword>
<dbReference type="InterPro" id="IPR017850">
    <property type="entry name" value="Alkaline_phosphatase_core_sf"/>
</dbReference>
<dbReference type="Proteomes" id="UP000774617">
    <property type="component" value="Unassembled WGS sequence"/>
</dbReference>
<feature type="signal peptide" evidence="2">
    <location>
        <begin position="1"/>
        <end position="32"/>
    </location>
</feature>
<organism evidence="3 4">
    <name type="scientific">Macrophomina phaseolina</name>
    <dbReference type="NCBI Taxonomy" id="35725"/>
    <lineage>
        <taxon>Eukaryota</taxon>
        <taxon>Fungi</taxon>
        <taxon>Dikarya</taxon>
        <taxon>Ascomycota</taxon>
        <taxon>Pezizomycotina</taxon>
        <taxon>Dothideomycetes</taxon>
        <taxon>Dothideomycetes incertae sedis</taxon>
        <taxon>Botryosphaeriales</taxon>
        <taxon>Botryosphaeriaceae</taxon>
        <taxon>Macrophomina</taxon>
    </lineage>
</organism>
<accession>A0ABQ8GRE5</accession>
<keyword evidence="2" id="KW-0732">Signal</keyword>
<evidence type="ECO:0000256" key="1">
    <source>
        <dbReference type="ARBA" id="ARBA00022801"/>
    </source>
</evidence>
<feature type="chain" id="PRO_5046969682" evidence="2">
    <location>
        <begin position="33"/>
        <end position="649"/>
    </location>
</feature>
<name>A0ABQ8GRE5_9PEZI</name>
<dbReference type="EMBL" id="JAGTJR010000002">
    <property type="protein sequence ID" value="KAH7063071.1"/>
    <property type="molecule type" value="Genomic_DNA"/>
</dbReference>
<comment type="caution">
    <text evidence="3">The sequence shown here is derived from an EMBL/GenBank/DDBJ whole genome shotgun (WGS) entry which is preliminary data.</text>
</comment>
<dbReference type="PANTHER" id="PTHR31956:SF1">
    <property type="entry name" value="NON-SPECIFIC PHOSPHOLIPASE C1"/>
    <property type="match status" value="1"/>
</dbReference>
<dbReference type="PANTHER" id="PTHR31956">
    <property type="entry name" value="NON-SPECIFIC PHOSPHOLIPASE C4-RELATED"/>
    <property type="match status" value="1"/>
</dbReference>
<protein>
    <submittedName>
        <fullName evidence="3">Non-hemolytic phospholipase C</fullName>
    </submittedName>
</protein>
<evidence type="ECO:0000256" key="2">
    <source>
        <dbReference type="SAM" id="SignalP"/>
    </source>
</evidence>
<keyword evidence="4" id="KW-1185">Reference proteome</keyword>
<dbReference type="Pfam" id="PF04185">
    <property type="entry name" value="Phosphoesterase"/>
    <property type="match status" value="1"/>
</dbReference>
<evidence type="ECO:0000313" key="3">
    <source>
        <dbReference type="EMBL" id="KAH7063071.1"/>
    </source>
</evidence>
<evidence type="ECO:0000313" key="4">
    <source>
        <dbReference type="Proteomes" id="UP000774617"/>
    </source>
</evidence>